<dbReference type="EMBL" id="CAJOBJ010357093">
    <property type="protein sequence ID" value="CAF5215417.1"/>
    <property type="molecule type" value="Genomic_DNA"/>
</dbReference>
<protein>
    <submittedName>
        <fullName evidence="1">Uncharacterized protein</fullName>
    </submittedName>
</protein>
<reference evidence="1" key="1">
    <citation type="submission" date="2021-02" db="EMBL/GenBank/DDBJ databases">
        <authorList>
            <person name="Nowell W R."/>
        </authorList>
    </citation>
    <scope>NUCLEOTIDE SEQUENCE</scope>
</reference>
<name>A0A8S3J936_9BILA</name>
<gene>
    <name evidence="1" type="ORF">GIL414_LOCUS81320</name>
</gene>
<comment type="caution">
    <text evidence="1">The sequence shown here is derived from an EMBL/GenBank/DDBJ whole genome shotgun (WGS) entry which is preliminary data.</text>
</comment>
<evidence type="ECO:0000313" key="2">
    <source>
        <dbReference type="Proteomes" id="UP000681720"/>
    </source>
</evidence>
<proteinExistence type="predicted"/>
<evidence type="ECO:0000313" key="1">
    <source>
        <dbReference type="EMBL" id="CAF5215417.1"/>
    </source>
</evidence>
<dbReference type="Proteomes" id="UP000681720">
    <property type="component" value="Unassembled WGS sequence"/>
</dbReference>
<feature type="non-terminal residue" evidence="1">
    <location>
        <position position="1"/>
    </location>
</feature>
<sequence>MMLNINDDEINYGIYRSDDPLSNFKIRVKLERYTSNALIPSQEWLKIQDDLSRLLD</sequence>
<accession>A0A8S3J936</accession>
<organism evidence="1 2">
    <name type="scientific">Rotaria magnacalcarata</name>
    <dbReference type="NCBI Taxonomy" id="392030"/>
    <lineage>
        <taxon>Eukaryota</taxon>
        <taxon>Metazoa</taxon>
        <taxon>Spiralia</taxon>
        <taxon>Gnathifera</taxon>
        <taxon>Rotifera</taxon>
        <taxon>Eurotatoria</taxon>
        <taxon>Bdelloidea</taxon>
        <taxon>Philodinida</taxon>
        <taxon>Philodinidae</taxon>
        <taxon>Rotaria</taxon>
    </lineage>
</organism>
<dbReference type="AlphaFoldDB" id="A0A8S3J936"/>